<dbReference type="InterPro" id="IPR030662">
    <property type="entry name" value="DPH6/MJ0570"/>
</dbReference>
<evidence type="ECO:0000259" key="7">
    <source>
        <dbReference type="Pfam" id="PF01902"/>
    </source>
</evidence>
<dbReference type="GO" id="GO:0017183">
    <property type="term" value="P:protein histidyl modification to diphthamide"/>
    <property type="evidence" value="ECO:0007669"/>
    <property type="project" value="TreeGrafter"/>
</dbReference>
<dbReference type="OrthoDB" id="686384at2759"/>
<name>A0A8H7AZL2_9EURO</name>
<dbReference type="Pfam" id="PF01902">
    <property type="entry name" value="Diphthami_syn_2"/>
    <property type="match status" value="1"/>
</dbReference>
<evidence type="ECO:0000313" key="9">
    <source>
        <dbReference type="Proteomes" id="UP000606974"/>
    </source>
</evidence>
<dbReference type="InterPro" id="IPR006175">
    <property type="entry name" value="YjgF/YER057c/UK114"/>
</dbReference>
<evidence type="ECO:0000256" key="3">
    <source>
        <dbReference type="ARBA" id="ARBA00029814"/>
    </source>
</evidence>
<dbReference type="CDD" id="cd06156">
    <property type="entry name" value="eu_AANH_C_2"/>
    <property type="match status" value="1"/>
</dbReference>
<feature type="domain" description="Diphthamide synthase" evidence="7">
    <location>
        <begin position="32"/>
        <end position="290"/>
    </location>
</feature>
<gene>
    <name evidence="8" type="ORF">GJ744_004365</name>
</gene>
<dbReference type="Pfam" id="PF01042">
    <property type="entry name" value="Ribonuc_L-PSP"/>
    <property type="match status" value="1"/>
</dbReference>
<dbReference type="InterPro" id="IPR002761">
    <property type="entry name" value="Diphthami_syn_dom"/>
</dbReference>
<dbReference type="FunFam" id="3.40.50.620:FF:000145">
    <property type="entry name" value="ATP-binding domain containing protein"/>
    <property type="match status" value="1"/>
</dbReference>
<comment type="catalytic activity">
    <reaction evidence="5">
        <text>diphthine-[translation elongation factor 2] + NH4(+) + ATP = diphthamide-[translation elongation factor 2] + AMP + diphosphate + H(+)</text>
        <dbReference type="Rhea" id="RHEA:19753"/>
        <dbReference type="Rhea" id="RHEA-COMP:10172"/>
        <dbReference type="Rhea" id="RHEA-COMP:10174"/>
        <dbReference type="ChEBI" id="CHEBI:15378"/>
        <dbReference type="ChEBI" id="CHEBI:16692"/>
        <dbReference type="ChEBI" id="CHEBI:28938"/>
        <dbReference type="ChEBI" id="CHEBI:30616"/>
        <dbReference type="ChEBI" id="CHEBI:33019"/>
        <dbReference type="ChEBI" id="CHEBI:82696"/>
        <dbReference type="ChEBI" id="CHEBI:456215"/>
        <dbReference type="EC" id="6.3.1.14"/>
    </reaction>
</comment>
<dbReference type="EC" id="6.3.1.14" evidence="1"/>
<dbReference type="SUPFAM" id="SSF55298">
    <property type="entry name" value="YjgF-like"/>
    <property type="match status" value="2"/>
</dbReference>
<dbReference type="Proteomes" id="UP000606974">
    <property type="component" value="Unassembled WGS sequence"/>
</dbReference>
<evidence type="ECO:0000256" key="5">
    <source>
        <dbReference type="ARBA" id="ARBA00048108"/>
    </source>
</evidence>
<feature type="region of interest" description="Disordered" evidence="6">
    <location>
        <begin position="629"/>
        <end position="657"/>
    </location>
</feature>
<dbReference type="AlphaFoldDB" id="A0A8H7AZL2"/>
<dbReference type="EMBL" id="JAACFV010000002">
    <property type="protein sequence ID" value="KAF7514040.1"/>
    <property type="molecule type" value="Genomic_DNA"/>
</dbReference>
<proteinExistence type="predicted"/>
<dbReference type="PANTHER" id="PTHR12196">
    <property type="entry name" value="DOMAIN OF UNKNOWN FUNCTION 71 DUF71 -CONTAINING PROTEIN"/>
    <property type="match status" value="1"/>
</dbReference>
<keyword evidence="9" id="KW-1185">Reference proteome</keyword>
<dbReference type="CDD" id="cd01994">
    <property type="entry name" value="AANH_PF0828-like"/>
    <property type="match status" value="1"/>
</dbReference>
<evidence type="ECO:0000256" key="4">
    <source>
        <dbReference type="ARBA" id="ARBA00031552"/>
    </source>
</evidence>
<dbReference type="SUPFAM" id="SSF52402">
    <property type="entry name" value="Adenine nucleotide alpha hydrolases-like"/>
    <property type="match status" value="1"/>
</dbReference>
<accession>A0A8H7AZL2</accession>
<sequence length="854" mass="93077">MVLRNQENAEARLVLSANHLFIARLKPSMSLNVIALISGGKDSLFSLLHCIQNGHKIVALANLFPASAEASTDGPVTLEGEDLNSFMYQTVGHTIVPLYADALDLPLYRRGIGGKAVNTERDYAFDEGVDPDEAEDLIPLLQEIRQAHPEANALSTGAILSTYQRTRIESVAVRLELAPLAFLWQYPYLSPPKERGDSVTGLLDDMEAAGCDARLIKIASAGMKDSLLWCRVSDPSVKARIVAGMSRFIDGNGSSLRGAVLGEGGEYETLAINGPLRLWRKRIEIDSKSNIAVQDEGGATRLTFGKARLAGQSSVQGDSESPLVRVPVLLDGRFKILRQTILQADNLHSNLLGPRDFHAWTCSELRASTSQILTSSTINNLTSPELSRNVTEQTIAIIDQLDAILKATNYSQDVTAYVAFATILLRHMSDFAAINTLYEKRFNHTNPPARVTICCGDVLPPDVLVSISFTLAKAGPAKVHGLHVQSISYWAPANIGHYSQAINVPVLLPGGSDEEVVHLAGQIPLIPSSMQLLKQDFLDQAILSLQHLWRVGQCVGVDWWTHGVAYLANAEIPEIHRRAKVAWEIWKGANTAALDATCEEQDDSEGETGSFDVWDLKHNHQIQPALLSSKQPTSSHVHKLPDHDVLSRASPSPQATNTNIPPLLVAHVCSLPRSAAIEWHSLGLARLARYPTSRPPLTVRTTKIDTLSISTCLLEPTSPVAAGDSDDDSFTTTSRQEQKSQLRAIAFFTFQIFEVAESASSNRAFGLQDQLHLALSRLEQQDDVPLREGTDWTCGDLTIYICSEGGYNAVTTSGLAKMGTLIPCRSLWGAEGRRVEIAVMGRRERASTVAATAR</sequence>
<comment type="caution">
    <text evidence="8">The sequence shown here is derived from an EMBL/GenBank/DDBJ whole genome shotgun (WGS) entry which is preliminary data.</text>
</comment>
<dbReference type="GO" id="GO:0017178">
    <property type="term" value="F:diphthine-ammonia ligase activity"/>
    <property type="evidence" value="ECO:0007669"/>
    <property type="project" value="UniProtKB-EC"/>
</dbReference>
<dbReference type="InterPro" id="IPR014729">
    <property type="entry name" value="Rossmann-like_a/b/a_fold"/>
</dbReference>
<protein>
    <recommendedName>
        <fullName evidence="2">Diphthine--ammonia ligase</fullName>
        <ecNumber evidence="1">6.3.1.14</ecNumber>
    </recommendedName>
    <alternativeName>
        <fullName evidence="3">Diphthamide synthase</fullName>
    </alternativeName>
    <alternativeName>
        <fullName evidence="4">Diphthamide synthetase</fullName>
    </alternativeName>
</protein>
<evidence type="ECO:0000256" key="6">
    <source>
        <dbReference type="SAM" id="MobiDB-lite"/>
    </source>
</evidence>
<dbReference type="InterPro" id="IPR035959">
    <property type="entry name" value="RutC-like_sf"/>
</dbReference>
<evidence type="ECO:0000256" key="2">
    <source>
        <dbReference type="ARBA" id="ARBA00018426"/>
    </source>
</evidence>
<dbReference type="Gene3D" id="3.30.1330.40">
    <property type="entry name" value="RutC-like"/>
    <property type="match status" value="2"/>
</dbReference>
<reference evidence="8" key="1">
    <citation type="submission" date="2020-02" db="EMBL/GenBank/DDBJ databases">
        <authorList>
            <person name="Palmer J.M."/>
        </authorList>
    </citation>
    <scope>NUCLEOTIDE SEQUENCE</scope>
    <source>
        <strain evidence="8">EPUS1.4</strain>
        <tissue evidence="8">Thallus</tissue>
    </source>
</reference>
<dbReference type="Gene3D" id="3.90.1490.10">
    <property type="entry name" value="putative n-type atp pyrophosphatase, domain 2"/>
    <property type="match status" value="1"/>
</dbReference>
<dbReference type="PANTHER" id="PTHR12196:SF2">
    <property type="entry name" value="DIPHTHINE--AMMONIA LIGASE"/>
    <property type="match status" value="1"/>
</dbReference>
<organism evidence="8 9">
    <name type="scientific">Endocarpon pusillum</name>
    <dbReference type="NCBI Taxonomy" id="364733"/>
    <lineage>
        <taxon>Eukaryota</taxon>
        <taxon>Fungi</taxon>
        <taxon>Dikarya</taxon>
        <taxon>Ascomycota</taxon>
        <taxon>Pezizomycotina</taxon>
        <taxon>Eurotiomycetes</taxon>
        <taxon>Chaetothyriomycetidae</taxon>
        <taxon>Verrucariales</taxon>
        <taxon>Verrucariaceae</taxon>
        <taxon>Endocarpon</taxon>
    </lineage>
</organism>
<evidence type="ECO:0000313" key="8">
    <source>
        <dbReference type="EMBL" id="KAF7514040.1"/>
    </source>
</evidence>
<dbReference type="Gene3D" id="3.40.50.620">
    <property type="entry name" value="HUPs"/>
    <property type="match status" value="1"/>
</dbReference>
<evidence type="ECO:0000256" key="1">
    <source>
        <dbReference type="ARBA" id="ARBA00012089"/>
    </source>
</evidence>